<dbReference type="InterPro" id="IPR004089">
    <property type="entry name" value="MCPsignal_dom"/>
</dbReference>
<dbReference type="SMART" id="SM00283">
    <property type="entry name" value="MA"/>
    <property type="match status" value="1"/>
</dbReference>
<dbReference type="PRINTS" id="PR00260">
    <property type="entry name" value="CHEMTRNSDUCR"/>
</dbReference>
<organism evidence="7 8">
    <name type="scientific">[Empedobacter] haloabium</name>
    <dbReference type="NCBI Taxonomy" id="592317"/>
    <lineage>
        <taxon>Bacteria</taxon>
        <taxon>Pseudomonadati</taxon>
        <taxon>Pseudomonadota</taxon>
        <taxon>Betaproteobacteria</taxon>
        <taxon>Burkholderiales</taxon>
        <taxon>Oxalobacteraceae</taxon>
        <taxon>Telluria group</taxon>
        <taxon>Telluria group incertae sedis</taxon>
    </lineage>
</organism>
<dbReference type="InterPro" id="IPR051310">
    <property type="entry name" value="MCP_chemotaxis"/>
</dbReference>
<evidence type="ECO:0000259" key="6">
    <source>
        <dbReference type="PROSITE" id="PS50885"/>
    </source>
</evidence>
<accession>A0ABZ1UW44</accession>
<dbReference type="InterPro" id="IPR003660">
    <property type="entry name" value="HAMP_dom"/>
</dbReference>
<keyword evidence="4" id="KW-1133">Transmembrane helix</keyword>
<feature type="transmembrane region" description="Helical" evidence="4">
    <location>
        <begin position="316"/>
        <end position="339"/>
    </location>
</feature>
<dbReference type="PROSITE" id="PS50885">
    <property type="entry name" value="HAMP"/>
    <property type="match status" value="1"/>
</dbReference>
<dbReference type="Pfam" id="PF00672">
    <property type="entry name" value="HAMP"/>
    <property type="match status" value="1"/>
</dbReference>
<proteinExistence type="inferred from homology"/>
<keyword evidence="3" id="KW-0807">Transducer</keyword>
<gene>
    <name evidence="7" type="ORF">E7V67_014105</name>
</gene>
<dbReference type="InterPro" id="IPR004090">
    <property type="entry name" value="Chemotax_Me-accpt_rcpt"/>
</dbReference>
<dbReference type="CDD" id="cd18774">
    <property type="entry name" value="PDC2_HK_sensor"/>
    <property type="match status" value="1"/>
</dbReference>
<keyword evidence="4" id="KW-0472">Membrane</keyword>
<dbReference type="SUPFAM" id="SSF58104">
    <property type="entry name" value="Methyl-accepting chemotaxis protein (MCP) signaling domain"/>
    <property type="match status" value="1"/>
</dbReference>
<dbReference type="Proteomes" id="UP000321323">
    <property type="component" value="Chromosome"/>
</dbReference>
<keyword evidence="8" id="KW-1185">Reference proteome</keyword>
<feature type="domain" description="Methyl-accepting transducer" evidence="5">
    <location>
        <begin position="399"/>
        <end position="628"/>
    </location>
</feature>
<dbReference type="CDD" id="cd12913">
    <property type="entry name" value="PDC1_MCP_like"/>
    <property type="match status" value="1"/>
</dbReference>
<keyword evidence="1" id="KW-0488">Methylation</keyword>
<dbReference type="Pfam" id="PF00015">
    <property type="entry name" value="MCPsignal"/>
    <property type="match status" value="1"/>
</dbReference>
<feature type="domain" description="HAMP" evidence="6">
    <location>
        <begin position="340"/>
        <end position="394"/>
    </location>
</feature>
<evidence type="ECO:0000256" key="1">
    <source>
        <dbReference type="ARBA" id="ARBA00022481"/>
    </source>
</evidence>
<dbReference type="CDD" id="cd06225">
    <property type="entry name" value="HAMP"/>
    <property type="match status" value="1"/>
</dbReference>
<dbReference type="Gene3D" id="1.10.287.950">
    <property type="entry name" value="Methyl-accepting chemotaxis protein"/>
    <property type="match status" value="1"/>
</dbReference>
<evidence type="ECO:0000256" key="3">
    <source>
        <dbReference type="PROSITE-ProRule" id="PRU00284"/>
    </source>
</evidence>
<dbReference type="Pfam" id="PF22673">
    <property type="entry name" value="MCP-like_PDC_1"/>
    <property type="match status" value="1"/>
</dbReference>
<evidence type="ECO:0000256" key="4">
    <source>
        <dbReference type="SAM" id="Phobius"/>
    </source>
</evidence>
<dbReference type="PROSITE" id="PS50111">
    <property type="entry name" value="CHEMOTAXIS_TRANSDUC_2"/>
    <property type="match status" value="1"/>
</dbReference>
<evidence type="ECO:0000259" key="5">
    <source>
        <dbReference type="PROSITE" id="PS50111"/>
    </source>
</evidence>
<dbReference type="Gene3D" id="3.30.450.20">
    <property type="entry name" value="PAS domain"/>
    <property type="match status" value="1"/>
</dbReference>
<sequence>MSKPRLALSLNARICAAATALVVLSLAITAAVTGLRSSASAEDAALKLAHTTSREAAHALASRITANLSTVQGVSAALRATRGTGMALTREQQIEVAKAVLLSSDDIVGTAIAWEPDALDGKDADYAGKGPTWDASGRHMPYFTRNPAGGVAVTPIEFTTAPGANDWYDVPKRTGKVLFTDPYVYPVNGKDVLMASLVAPIVIEGKFAGVTTADLMLTQLGKILADMTTMEGSSLALVSNGGMYASHPDAARNGKAAQDLPPAALAAVKAGKSHEYEDAEGVVHMLQPLLLHPDIAPWAVRLSFPRSVATAAARELLMYTTLVSVLCALAAAVAMVCTLNRLTRPLRSLARTMTQLAGGNADLSARLTVRGNDELAVIGRGFNDFVAKIEHVLARVRHSSDAVAVASAEISQGNHDLSARTEQQASALEETAASMEELTSTVKQNSDNAVQARQLAASASEVAVRGGAVVAQVVDTMASINASSNKVVDIISVIDGIAFQTNILALNAAVEAARAGEQGRGFAVVASEVRNLAQRSASAAKEIKQLIGDSVTQVEQGSRLVADAGGTMDEVVASVQRVAAIISEIAAASGEQSSGIAQINQAVVQMDGVTQQNAALVEEAAAAAESLQHQADTLVALVGEFRIGGVDAEPAVAPAVAAAPRASLPSPRAVAPVVPAKAKSRVTETVGGDEWETF</sequence>
<keyword evidence="4" id="KW-0812">Transmembrane</keyword>
<evidence type="ECO:0000313" key="7">
    <source>
        <dbReference type="EMBL" id="WUR16188.1"/>
    </source>
</evidence>
<dbReference type="PANTHER" id="PTHR43531:SF14">
    <property type="entry name" value="METHYL-ACCEPTING CHEMOTAXIS PROTEIN I-RELATED"/>
    <property type="match status" value="1"/>
</dbReference>
<dbReference type="PANTHER" id="PTHR43531">
    <property type="entry name" value="PROTEIN ICFG"/>
    <property type="match status" value="1"/>
</dbReference>
<reference evidence="7 8" key="1">
    <citation type="journal article" date="2019" name="Int. J. Syst. Evol. Microbiol.">
        <title>The Draft Whole-Genome Sequence of the Antibiotic Producer Empedobacter haloabium ATCC 31962 Provides Indications for Its Taxonomic Reclassification.</title>
        <authorList>
            <person name="Miess H."/>
            <person name="Arlt P."/>
            <person name="Apel A.K."/>
            <person name="Weber T."/>
            <person name="Nieselt K."/>
            <person name="Hanssen F."/>
            <person name="Czemmel S."/>
            <person name="Nahnsen S."/>
            <person name="Gross H."/>
        </authorList>
    </citation>
    <scope>NUCLEOTIDE SEQUENCE [LARGE SCALE GENOMIC DNA]</scope>
    <source>
        <strain evidence="7 8">ATCC 31962</strain>
    </source>
</reference>
<dbReference type="EMBL" id="CP136508">
    <property type="protein sequence ID" value="WUR16188.1"/>
    <property type="molecule type" value="Genomic_DNA"/>
</dbReference>
<evidence type="ECO:0000256" key="2">
    <source>
        <dbReference type="ARBA" id="ARBA00029447"/>
    </source>
</evidence>
<dbReference type="SMART" id="SM00304">
    <property type="entry name" value="HAMP"/>
    <property type="match status" value="1"/>
</dbReference>
<name>A0ABZ1UW44_9BURK</name>
<protein>
    <submittedName>
        <fullName evidence="7">Methyl-accepting chemotaxis protein</fullName>
    </submittedName>
</protein>
<comment type="similarity">
    <text evidence="2">Belongs to the methyl-accepting chemotaxis (MCP) protein family.</text>
</comment>
<evidence type="ECO:0000313" key="8">
    <source>
        <dbReference type="Proteomes" id="UP000321323"/>
    </source>
</evidence>
<dbReference type="CDD" id="cd11386">
    <property type="entry name" value="MCP_signal"/>
    <property type="match status" value="1"/>
</dbReference>